<protein>
    <recommendedName>
        <fullName evidence="5">Carboxypeptidase Q</fullName>
    </recommendedName>
    <alternativeName>
        <fullName evidence="20">Plasma glutamate carboxypeptidase</fullName>
    </alternativeName>
</protein>
<evidence type="ECO:0000256" key="21">
    <source>
        <dbReference type="SAM" id="SignalP"/>
    </source>
</evidence>
<dbReference type="Pfam" id="PF04389">
    <property type="entry name" value="Peptidase_M28"/>
    <property type="match status" value="1"/>
</dbReference>
<keyword evidence="18" id="KW-0458">Lysosome</keyword>
<evidence type="ECO:0000256" key="1">
    <source>
        <dbReference type="ARBA" id="ARBA00004240"/>
    </source>
</evidence>
<evidence type="ECO:0000256" key="13">
    <source>
        <dbReference type="ARBA" id="ARBA00022833"/>
    </source>
</evidence>
<evidence type="ECO:0000256" key="6">
    <source>
        <dbReference type="ARBA" id="ARBA00022525"/>
    </source>
</evidence>
<evidence type="ECO:0000256" key="3">
    <source>
        <dbReference type="ARBA" id="ARBA00004555"/>
    </source>
</evidence>
<evidence type="ECO:0000256" key="19">
    <source>
        <dbReference type="ARBA" id="ARBA00025833"/>
    </source>
</evidence>
<evidence type="ECO:0000256" key="11">
    <source>
        <dbReference type="ARBA" id="ARBA00022801"/>
    </source>
</evidence>
<keyword evidence="17" id="KW-0325">Glycoprotein</keyword>
<dbReference type="Gene3D" id="3.50.30.30">
    <property type="match status" value="1"/>
</dbReference>
<evidence type="ECO:0000256" key="12">
    <source>
        <dbReference type="ARBA" id="ARBA00022824"/>
    </source>
</evidence>
<evidence type="ECO:0000256" key="18">
    <source>
        <dbReference type="ARBA" id="ARBA00023228"/>
    </source>
</evidence>
<evidence type="ECO:0000313" key="24">
    <source>
        <dbReference type="Proteomes" id="UP001262889"/>
    </source>
</evidence>
<evidence type="ECO:0000256" key="5">
    <source>
        <dbReference type="ARBA" id="ARBA00014116"/>
    </source>
</evidence>
<evidence type="ECO:0000256" key="7">
    <source>
        <dbReference type="ARBA" id="ARBA00022645"/>
    </source>
</evidence>
<keyword evidence="9" id="KW-0479">Metal-binding</keyword>
<feature type="chain" id="PRO_5045450527" description="Carboxypeptidase Q" evidence="21">
    <location>
        <begin position="20"/>
        <end position="473"/>
    </location>
</feature>
<keyword evidence="15" id="KW-0482">Metalloprotease</keyword>
<reference evidence="23 24" key="1">
    <citation type="submission" date="2023-09" db="EMBL/GenBank/DDBJ databases">
        <authorList>
            <person name="Rey-Velasco X."/>
        </authorList>
    </citation>
    <scope>NUCLEOTIDE SEQUENCE [LARGE SCALE GENOMIC DNA]</scope>
    <source>
        <strain evidence="23 24">F363</strain>
    </source>
</reference>
<dbReference type="InterPro" id="IPR039866">
    <property type="entry name" value="CPQ"/>
</dbReference>
<dbReference type="PANTHER" id="PTHR12053">
    <property type="entry name" value="PROTEASE FAMILY M28 PLASMA GLUTAMATE CARBOXYPEPTIDASE-RELATED"/>
    <property type="match status" value="1"/>
</dbReference>
<evidence type="ECO:0000256" key="9">
    <source>
        <dbReference type="ARBA" id="ARBA00022723"/>
    </source>
</evidence>
<evidence type="ECO:0000256" key="10">
    <source>
        <dbReference type="ARBA" id="ARBA00022729"/>
    </source>
</evidence>
<evidence type="ECO:0000256" key="14">
    <source>
        <dbReference type="ARBA" id="ARBA00023034"/>
    </source>
</evidence>
<keyword evidence="14" id="KW-0333">Golgi apparatus</keyword>
<name>A0ABU3CDY5_9FLAO</name>
<evidence type="ECO:0000256" key="15">
    <source>
        <dbReference type="ARBA" id="ARBA00023049"/>
    </source>
</evidence>
<keyword evidence="7" id="KW-0121">Carboxypeptidase</keyword>
<keyword evidence="16" id="KW-0865">Zymogen</keyword>
<keyword evidence="8" id="KW-0645">Protease</keyword>
<accession>A0ABU3CDY5</accession>
<evidence type="ECO:0000256" key="4">
    <source>
        <dbReference type="ARBA" id="ARBA00004613"/>
    </source>
</evidence>
<dbReference type="InterPro" id="IPR007484">
    <property type="entry name" value="Peptidase_M28"/>
</dbReference>
<gene>
    <name evidence="23" type="ORF">RM553_16430</name>
</gene>
<proteinExistence type="predicted"/>
<comment type="subcellular location">
    <subcellularLocation>
        <location evidence="1">Endoplasmic reticulum</location>
    </subcellularLocation>
    <subcellularLocation>
        <location evidence="3">Golgi apparatus</location>
    </subcellularLocation>
    <subcellularLocation>
        <location evidence="2">Lysosome</location>
    </subcellularLocation>
    <subcellularLocation>
        <location evidence="4">Secreted</location>
    </subcellularLocation>
</comment>
<evidence type="ECO:0000256" key="8">
    <source>
        <dbReference type="ARBA" id="ARBA00022670"/>
    </source>
</evidence>
<feature type="domain" description="Peptidase M28" evidence="22">
    <location>
        <begin position="265"/>
        <end position="452"/>
    </location>
</feature>
<keyword evidence="11" id="KW-0378">Hydrolase</keyword>
<sequence length="473" mass="52479">MKRIFLTVLVFLSAHSAFSQMKAEEADSLMLRKIYDMSLLNGKSYDWLDYLSNKIGGRLSGSYQAQQAVEYTKAQLEELGLDKVWLQPVMVPKWTRGAKEFAYVQTSPGVTKNVNIAALGGSVATPAGGTKARVIEVQGIEDLERYGKEQIQGKIVFFNRPMRADLINTFEAYGGCVDQRYSGAAEAAKYGAVGVIVRSMNLRMDDFPHTGSMGYGDTPVSKRIPAAAISTNDASYLSGILKMNKDLEFYYKLNCEQHEDVQSYNVIGEITGSENPEEIMVVGGHLDSWDLGDGSHDDGAGVVQSMEVLRLFKEVGYKPRKTLRVVLFMNEENGLRGGKKYAEVAKTKGEHHVFALESDSGGFTPRGFSFDADKAQFAQILSWQELFKPYLIHYFELGESGADVGPLKEGDVVLAGLRPDSQRYFDYHHAANDTFEEVNKRELELGAATMASLVYLVDNHGLKQINTAKKEKM</sequence>
<dbReference type="EMBL" id="JAVRHQ010000026">
    <property type="protein sequence ID" value="MDT0644427.1"/>
    <property type="molecule type" value="Genomic_DNA"/>
</dbReference>
<organism evidence="23 24">
    <name type="scientific">Autumnicola tepida</name>
    <dbReference type="NCBI Taxonomy" id="3075595"/>
    <lineage>
        <taxon>Bacteria</taxon>
        <taxon>Pseudomonadati</taxon>
        <taxon>Bacteroidota</taxon>
        <taxon>Flavobacteriia</taxon>
        <taxon>Flavobacteriales</taxon>
        <taxon>Flavobacteriaceae</taxon>
        <taxon>Autumnicola</taxon>
    </lineage>
</organism>
<evidence type="ECO:0000256" key="2">
    <source>
        <dbReference type="ARBA" id="ARBA00004371"/>
    </source>
</evidence>
<keyword evidence="6" id="KW-0964">Secreted</keyword>
<evidence type="ECO:0000256" key="17">
    <source>
        <dbReference type="ARBA" id="ARBA00023180"/>
    </source>
</evidence>
<dbReference type="PANTHER" id="PTHR12053:SF3">
    <property type="entry name" value="CARBOXYPEPTIDASE Q"/>
    <property type="match status" value="1"/>
</dbReference>
<evidence type="ECO:0000259" key="22">
    <source>
        <dbReference type="Pfam" id="PF04389"/>
    </source>
</evidence>
<keyword evidence="12" id="KW-0256">Endoplasmic reticulum</keyword>
<keyword evidence="24" id="KW-1185">Reference proteome</keyword>
<comment type="subunit">
    <text evidence="19">Homodimer. The monomeric form is inactive while the homodimer is active.</text>
</comment>
<keyword evidence="10 21" id="KW-0732">Signal</keyword>
<evidence type="ECO:0000256" key="16">
    <source>
        <dbReference type="ARBA" id="ARBA00023145"/>
    </source>
</evidence>
<dbReference type="Proteomes" id="UP001262889">
    <property type="component" value="Unassembled WGS sequence"/>
</dbReference>
<evidence type="ECO:0000313" key="23">
    <source>
        <dbReference type="EMBL" id="MDT0644427.1"/>
    </source>
</evidence>
<dbReference type="SUPFAM" id="SSF53187">
    <property type="entry name" value="Zn-dependent exopeptidases"/>
    <property type="match status" value="1"/>
</dbReference>
<comment type="caution">
    <text evidence="23">The sequence shown here is derived from an EMBL/GenBank/DDBJ whole genome shotgun (WGS) entry which is preliminary data.</text>
</comment>
<feature type="signal peptide" evidence="21">
    <location>
        <begin position="1"/>
        <end position="19"/>
    </location>
</feature>
<evidence type="ECO:0000256" key="20">
    <source>
        <dbReference type="ARBA" id="ARBA00033328"/>
    </source>
</evidence>
<dbReference type="Gene3D" id="3.40.630.10">
    <property type="entry name" value="Zn peptidases"/>
    <property type="match status" value="1"/>
</dbReference>
<keyword evidence="13" id="KW-0862">Zinc</keyword>